<dbReference type="EMBL" id="LWDX02047118">
    <property type="protein sequence ID" value="OEL21790.1"/>
    <property type="molecule type" value="Genomic_DNA"/>
</dbReference>
<dbReference type="STRING" id="888268.A0A1E5V9G0"/>
<organism evidence="1 2">
    <name type="scientific">Dichanthelium oligosanthes</name>
    <dbReference type="NCBI Taxonomy" id="888268"/>
    <lineage>
        <taxon>Eukaryota</taxon>
        <taxon>Viridiplantae</taxon>
        <taxon>Streptophyta</taxon>
        <taxon>Embryophyta</taxon>
        <taxon>Tracheophyta</taxon>
        <taxon>Spermatophyta</taxon>
        <taxon>Magnoliopsida</taxon>
        <taxon>Liliopsida</taxon>
        <taxon>Poales</taxon>
        <taxon>Poaceae</taxon>
        <taxon>PACMAD clade</taxon>
        <taxon>Panicoideae</taxon>
        <taxon>Panicodae</taxon>
        <taxon>Paniceae</taxon>
        <taxon>Dichantheliinae</taxon>
        <taxon>Dichanthelium</taxon>
    </lineage>
</organism>
<evidence type="ECO:0000313" key="1">
    <source>
        <dbReference type="EMBL" id="OEL21790.1"/>
    </source>
</evidence>
<reference evidence="1 2" key="1">
    <citation type="submission" date="2016-09" db="EMBL/GenBank/DDBJ databases">
        <title>The draft genome of Dichanthelium oligosanthes: A C3 panicoid grass species.</title>
        <authorList>
            <person name="Studer A.J."/>
            <person name="Schnable J.C."/>
            <person name="Brutnell T.P."/>
        </authorList>
    </citation>
    <scope>NUCLEOTIDE SEQUENCE [LARGE SCALE GENOMIC DNA]</scope>
    <source>
        <strain evidence="2">cv. Kellogg 1175</strain>
        <tissue evidence="1">Leaf</tissue>
    </source>
</reference>
<protein>
    <submittedName>
        <fullName evidence="1">Uncharacterized protein</fullName>
    </submittedName>
</protein>
<accession>A0A1E5V9G0</accession>
<name>A0A1E5V9G0_9POAL</name>
<evidence type="ECO:0000313" key="2">
    <source>
        <dbReference type="Proteomes" id="UP000095767"/>
    </source>
</evidence>
<gene>
    <name evidence="1" type="ORF">BAE44_0017187</name>
</gene>
<proteinExistence type="predicted"/>
<dbReference type="Proteomes" id="UP000095767">
    <property type="component" value="Unassembled WGS sequence"/>
</dbReference>
<keyword evidence="2" id="KW-1185">Reference proteome</keyword>
<dbReference type="AlphaFoldDB" id="A0A1E5V9G0"/>
<comment type="caution">
    <text evidence="1">The sequence shown here is derived from an EMBL/GenBank/DDBJ whole genome shotgun (WGS) entry which is preliminary data.</text>
</comment>
<sequence>MRQFWELPNEEQSLNQLPETLVYLLLGLDTDAAAKLLLLLWRAWHVRNNLTRDDGKLSFAGSVKFLCRYREELCSIRHNGAAFDRKRKTRDSKYPQG</sequence>